<dbReference type="OMA" id="NPITINW"/>
<proteinExistence type="predicted"/>
<evidence type="ECO:0000256" key="5">
    <source>
        <dbReference type="SAM" id="MobiDB-lite"/>
    </source>
</evidence>
<dbReference type="PANTHER" id="PTHR28128">
    <property type="entry name" value="GOLGI APPARATUS MEMBRANE PROTEIN TVP15"/>
    <property type="match status" value="1"/>
</dbReference>
<protein>
    <recommendedName>
        <fullName evidence="9">COPI associated</fullName>
    </recommendedName>
</protein>
<feature type="transmembrane region" description="Helical" evidence="6">
    <location>
        <begin position="78"/>
        <end position="98"/>
    </location>
</feature>
<evidence type="ECO:0008006" key="9">
    <source>
        <dbReference type="Google" id="ProtNLM"/>
    </source>
</evidence>
<dbReference type="Pfam" id="PF08507">
    <property type="entry name" value="COPI_assoc"/>
    <property type="match status" value="1"/>
</dbReference>
<evidence type="ECO:0000256" key="3">
    <source>
        <dbReference type="ARBA" id="ARBA00022989"/>
    </source>
</evidence>
<dbReference type="GO" id="GO:0016020">
    <property type="term" value="C:membrane"/>
    <property type="evidence" value="ECO:0007669"/>
    <property type="project" value="UniProtKB-SubCell"/>
</dbReference>
<organism evidence="7 8">
    <name type="scientific">Conidiobolus coronatus (strain ATCC 28846 / CBS 209.66 / NRRL 28638)</name>
    <name type="common">Delacroixia coronata</name>
    <dbReference type="NCBI Taxonomy" id="796925"/>
    <lineage>
        <taxon>Eukaryota</taxon>
        <taxon>Fungi</taxon>
        <taxon>Fungi incertae sedis</taxon>
        <taxon>Zoopagomycota</taxon>
        <taxon>Entomophthoromycotina</taxon>
        <taxon>Entomophthoromycetes</taxon>
        <taxon>Entomophthorales</taxon>
        <taxon>Ancylistaceae</taxon>
        <taxon>Conidiobolus</taxon>
    </lineage>
</organism>
<reference evidence="7 8" key="1">
    <citation type="journal article" date="2015" name="Genome Biol. Evol.">
        <title>Phylogenomic analyses indicate that early fungi evolved digesting cell walls of algal ancestors of land plants.</title>
        <authorList>
            <person name="Chang Y."/>
            <person name="Wang S."/>
            <person name="Sekimoto S."/>
            <person name="Aerts A.L."/>
            <person name="Choi C."/>
            <person name="Clum A."/>
            <person name="LaButti K.M."/>
            <person name="Lindquist E.A."/>
            <person name="Yee Ngan C."/>
            <person name="Ohm R.A."/>
            <person name="Salamov A.A."/>
            <person name="Grigoriev I.V."/>
            <person name="Spatafora J.W."/>
            <person name="Berbee M.L."/>
        </authorList>
    </citation>
    <scope>NUCLEOTIDE SEQUENCE [LARGE SCALE GENOMIC DNA]</scope>
    <source>
        <strain evidence="7 8">NRRL 28638</strain>
    </source>
</reference>
<keyword evidence="3 6" id="KW-1133">Transmembrane helix</keyword>
<evidence type="ECO:0000256" key="4">
    <source>
        <dbReference type="ARBA" id="ARBA00023136"/>
    </source>
</evidence>
<evidence type="ECO:0000313" key="8">
    <source>
        <dbReference type="Proteomes" id="UP000070444"/>
    </source>
</evidence>
<keyword evidence="4 6" id="KW-0472">Membrane</keyword>
<evidence type="ECO:0000256" key="6">
    <source>
        <dbReference type="SAM" id="Phobius"/>
    </source>
</evidence>
<evidence type="ECO:0000256" key="2">
    <source>
        <dbReference type="ARBA" id="ARBA00022692"/>
    </source>
</evidence>
<feature type="compositionally biased region" description="Basic and acidic residues" evidence="5">
    <location>
        <begin position="164"/>
        <end position="183"/>
    </location>
</feature>
<dbReference type="Proteomes" id="UP000070444">
    <property type="component" value="Unassembled WGS sequence"/>
</dbReference>
<accession>A0A137NZQ8</accession>
<feature type="transmembrane region" description="Helical" evidence="6">
    <location>
        <begin position="51"/>
        <end position="72"/>
    </location>
</feature>
<dbReference type="AlphaFoldDB" id="A0A137NZQ8"/>
<sequence length="183" mass="21015">MTKLLFQNVYLYKLLLNLVNISVYLIVGVTSIINLVRYINYEAENKDDINVIGINSFACALCLLLITSEFYLSNLVFMYLKFLCTFIGRGLLFLLFGFMIYRLNSFNAGVTYYVTVIGLSFIILSFFPSISLMEDVRSNWSNFREYARDGSRSHYYASSPDNAQNHHDTSPIRINKSKDGAKL</sequence>
<evidence type="ECO:0000313" key="7">
    <source>
        <dbReference type="EMBL" id="KXN68320.1"/>
    </source>
</evidence>
<name>A0A137NZQ8_CONC2</name>
<dbReference type="InterPro" id="IPR013714">
    <property type="entry name" value="Golgi_TVP15"/>
</dbReference>
<evidence type="ECO:0000256" key="1">
    <source>
        <dbReference type="ARBA" id="ARBA00004141"/>
    </source>
</evidence>
<dbReference type="PANTHER" id="PTHR28128:SF1">
    <property type="entry name" value="GOLGI APPARATUS MEMBRANE PROTEIN TVP15"/>
    <property type="match status" value="1"/>
</dbReference>
<comment type="subcellular location">
    <subcellularLocation>
        <location evidence="1">Membrane</location>
        <topology evidence="1">Multi-pass membrane protein</topology>
    </subcellularLocation>
</comment>
<dbReference type="EMBL" id="KQ964582">
    <property type="protein sequence ID" value="KXN68320.1"/>
    <property type="molecule type" value="Genomic_DNA"/>
</dbReference>
<feature type="region of interest" description="Disordered" evidence="5">
    <location>
        <begin position="159"/>
        <end position="183"/>
    </location>
</feature>
<dbReference type="STRING" id="796925.A0A137NZQ8"/>
<feature type="transmembrane region" description="Helical" evidence="6">
    <location>
        <begin position="110"/>
        <end position="130"/>
    </location>
</feature>
<gene>
    <name evidence="7" type="ORF">CONCODRAFT_105793</name>
</gene>
<keyword evidence="8" id="KW-1185">Reference proteome</keyword>
<feature type="transmembrane region" description="Helical" evidence="6">
    <location>
        <begin position="14"/>
        <end position="39"/>
    </location>
</feature>
<keyword evidence="2 6" id="KW-0812">Transmembrane</keyword>